<dbReference type="AlphaFoldDB" id="A0A445HBW9"/>
<dbReference type="InterPro" id="IPR012340">
    <property type="entry name" value="NA-bd_OB-fold"/>
</dbReference>
<dbReference type="EMBL" id="QZWG01000013">
    <property type="protein sequence ID" value="RZB71090.1"/>
    <property type="molecule type" value="Genomic_DNA"/>
</dbReference>
<feature type="region of interest" description="Disordered" evidence="1">
    <location>
        <begin position="167"/>
        <end position="186"/>
    </location>
</feature>
<dbReference type="CDD" id="cd04481">
    <property type="entry name" value="RPA1_DBD_B_like"/>
    <property type="match status" value="1"/>
</dbReference>
<dbReference type="Gene3D" id="2.40.50.140">
    <property type="entry name" value="Nucleic acid-binding proteins"/>
    <property type="match status" value="1"/>
</dbReference>
<evidence type="ECO:0000256" key="1">
    <source>
        <dbReference type="SAM" id="MobiDB-lite"/>
    </source>
</evidence>
<protein>
    <submittedName>
        <fullName evidence="2">Uncharacterized protein</fullName>
    </submittedName>
</protein>
<name>A0A445HBW9_GLYSO</name>
<evidence type="ECO:0000313" key="2">
    <source>
        <dbReference type="EMBL" id="RZB71090.1"/>
    </source>
</evidence>
<reference evidence="2 3" key="1">
    <citation type="submission" date="2018-09" db="EMBL/GenBank/DDBJ databases">
        <title>A high-quality reference genome of wild soybean provides a powerful tool to mine soybean genomes.</title>
        <authorList>
            <person name="Xie M."/>
            <person name="Chung C.Y.L."/>
            <person name="Li M.-W."/>
            <person name="Wong F.-L."/>
            <person name="Chan T.-F."/>
            <person name="Lam H.-M."/>
        </authorList>
    </citation>
    <scope>NUCLEOTIDE SEQUENCE [LARGE SCALE GENOMIC DNA]</scope>
    <source>
        <strain evidence="3">cv. W05</strain>
        <tissue evidence="2">Hypocotyl of etiolated seedlings</tissue>
    </source>
</reference>
<dbReference type="SUPFAM" id="SSF50249">
    <property type="entry name" value="Nucleic acid-binding proteins"/>
    <property type="match status" value="1"/>
</dbReference>
<organism evidence="2 3">
    <name type="scientific">Glycine soja</name>
    <name type="common">Wild soybean</name>
    <dbReference type="NCBI Taxonomy" id="3848"/>
    <lineage>
        <taxon>Eukaryota</taxon>
        <taxon>Viridiplantae</taxon>
        <taxon>Streptophyta</taxon>
        <taxon>Embryophyta</taxon>
        <taxon>Tracheophyta</taxon>
        <taxon>Spermatophyta</taxon>
        <taxon>Magnoliopsida</taxon>
        <taxon>eudicotyledons</taxon>
        <taxon>Gunneridae</taxon>
        <taxon>Pentapetalae</taxon>
        <taxon>rosids</taxon>
        <taxon>fabids</taxon>
        <taxon>Fabales</taxon>
        <taxon>Fabaceae</taxon>
        <taxon>Papilionoideae</taxon>
        <taxon>50 kb inversion clade</taxon>
        <taxon>NPAAA clade</taxon>
        <taxon>indigoferoid/millettioid clade</taxon>
        <taxon>Phaseoleae</taxon>
        <taxon>Glycine</taxon>
        <taxon>Glycine subgen. Soja</taxon>
    </lineage>
</organism>
<evidence type="ECO:0000313" key="3">
    <source>
        <dbReference type="Proteomes" id="UP000289340"/>
    </source>
</evidence>
<comment type="caution">
    <text evidence="2">The sequence shown here is derived from an EMBL/GenBank/DDBJ whole genome shotgun (WGS) entry which is preliminary data.</text>
</comment>
<dbReference type="Proteomes" id="UP000289340">
    <property type="component" value="Chromosome 13"/>
</dbReference>
<feature type="non-terminal residue" evidence="2">
    <location>
        <position position="1"/>
    </location>
</feature>
<dbReference type="PANTHER" id="PTHR47165:SF4">
    <property type="entry name" value="OS03G0429900 PROTEIN"/>
    <property type="match status" value="1"/>
</dbReference>
<proteinExistence type="predicted"/>
<accession>A0A445HBW9</accession>
<gene>
    <name evidence="2" type="ORF">D0Y65_035850</name>
</gene>
<keyword evidence="3" id="KW-1185">Reference proteome</keyword>
<sequence length="186" mass="20977">KGTWKIAVHINDIWEVKKHNGRQAIDMEVERPEIPANVHVITEIADIISGVAPRHTLVDVVGVVVEVIERKTVNPAYSVTVKLRDNSDAEIVMTLWEDYALQLDDAIEKNHFVRDPLVLMLTLAKIKDAKDKYPLSVQNIKNGSKLYVNADISEIKKFCDSYDNCKQQNEGSGSQSQYTNNSQRSS</sequence>
<dbReference type="PANTHER" id="PTHR47165">
    <property type="entry name" value="OS03G0429900 PROTEIN"/>
    <property type="match status" value="1"/>
</dbReference>